<organism evidence="2 3">
    <name type="scientific">Aquarana catesbeiana</name>
    <name type="common">American bullfrog</name>
    <name type="synonym">Rana catesbeiana</name>
    <dbReference type="NCBI Taxonomy" id="8400"/>
    <lineage>
        <taxon>Eukaryota</taxon>
        <taxon>Metazoa</taxon>
        <taxon>Chordata</taxon>
        <taxon>Craniata</taxon>
        <taxon>Vertebrata</taxon>
        <taxon>Euteleostomi</taxon>
        <taxon>Amphibia</taxon>
        <taxon>Batrachia</taxon>
        <taxon>Anura</taxon>
        <taxon>Neobatrachia</taxon>
        <taxon>Ranoidea</taxon>
        <taxon>Ranidae</taxon>
        <taxon>Aquarana</taxon>
    </lineage>
</organism>
<proteinExistence type="predicted"/>
<protein>
    <submittedName>
        <fullName evidence="2">Uncharacterized protein</fullName>
    </submittedName>
</protein>
<evidence type="ECO:0000313" key="3">
    <source>
        <dbReference type="Proteomes" id="UP000228934"/>
    </source>
</evidence>
<evidence type="ECO:0000313" key="2">
    <source>
        <dbReference type="EMBL" id="PIO30925.1"/>
    </source>
</evidence>
<feature type="compositionally biased region" description="Basic residues" evidence="1">
    <location>
        <begin position="22"/>
        <end position="32"/>
    </location>
</feature>
<dbReference type="Proteomes" id="UP000228934">
    <property type="component" value="Unassembled WGS sequence"/>
</dbReference>
<feature type="region of interest" description="Disordered" evidence="1">
    <location>
        <begin position="1"/>
        <end position="91"/>
    </location>
</feature>
<dbReference type="EMBL" id="KV932999">
    <property type="protein sequence ID" value="PIO30925.1"/>
    <property type="molecule type" value="Genomic_DNA"/>
</dbReference>
<dbReference type="AlphaFoldDB" id="A0A2G9RT14"/>
<feature type="non-terminal residue" evidence="2">
    <location>
        <position position="1"/>
    </location>
</feature>
<accession>A0A2G9RT14</accession>
<gene>
    <name evidence="2" type="ORF">AB205_0051090</name>
</gene>
<evidence type="ECO:0000256" key="1">
    <source>
        <dbReference type="SAM" id="MobiDB-lite"/>
    </source>
</evidence>
<sequence>LDLLVEETPGGQLQDSSSKASSIRRRRRVHSRSHADHLTKHSSQHHPGEAGLDTPQEITECSMGPLDISRLHSSTVGPGDEYHKNHLGPGLKGILQDSISTLEQLKNSLLLLQKTFDLMNTTKGEGNSGS</sequence>
<keyword evidence="3" id="KW-1185">Reference proteome</keyword>
<reference evidence="3" key="1">
    <citation type="journal article" date="2017" name="Nat. Commun.">
        <title>The North American bullfrog draft genome provides insight into hormonal regulation of long noncoding RNA.</title>
        <authorList>
            <person name="Hammond S.A."/>
            <person name="Warren R.L."/>
            <person name="Vandervalk B.P."/>
            <person name="Kucuk E."/>
            <person name="Khan H."/>
            <person name="Gibb E.A."/>
            <person name="Pandoh P."/>
            <person name="Kirk H."/>
            <person name="Zhao Y."/>
            <person name="Jones M."/>
            <person name="Mungall A.J."/>
            <person name="Coope R."/>
            <person name="Pleasance S."/>
            <person name="Moore R.A."/>
            <person name="Holt R.A."/>
            <person name="Round J.M."/>
            <person name="Ohora S."/>
            <person name="Walle B.V."/>
            <person name="Veldhoen N."/>
            <person name="Helbing C.C."/>
            <person name="Birol I."/>
        </authorList>
    </citation>
    <scope>NUCLEOTIDE SEQUENCE [LARGE SCALE GENOMIC DNA]</scope>
</reference>
<name>A0A2G9RT14_AQUCT</name>